<sequence>MSSTGEIAAIVVAVIAAITFLISVAVAVRCLVIRRRRSQVVEPTRNPKYEVSPDSTVSQAERGYANNAERRDSVAESLRSSIWGDIGCSAMAPASTFSGDVLDSRLWPLPPGHSERYTFFSESSSTSVDDTLEIERWSMEDEDRGQDIRNYNLATDVRKLETRDKGRISSDSVWGISEAGPARGMK</sequence>
<comment type="caution">
    <text evidence="1">The sequence shown here is derived from an EMBL/GenBank/DDBJ whole genome shotgun (WGS) entry which is preliminary data.</text>
</comment>
<evidence type="ECO:0000313" key="1">
    <source>
        <dbReference type="EMBL" id="KAI6088742.1"/>
    </source>
</evidence>
<keyword evidence="2" id="KW-1185">Reference proteome</keyword>
<evidence type="ECO:0000313" key="2">
    <source>
        <dbReference type="Proteomes" id="UP001497680"/>
    </source>
</evidence>
<gene>
    <name evidence="1" type="ORF">F4821DRAFT_81571</name>
</gene>
<dbReference type="EMBL" id="MU394299">
    <property type="protein sequence ID" value="KAI6088742.1"/>
    <property type="molecule type" value="Genomic_DNA"/>
</dbReference>
<dbReference type="Proteomes" id="UP001497680">
    <property type="component" value="Unassembled WGS sequence"/>
</dbReference>
<proteinExistence type="predicted"/>
<reference evidence="1 2" key="1">
    <citation type="journal article" date="2022" name="New Phytol.">
        <title>Ecological generalism drives hyperdiversity of secondary metabolite gene clusters in xylarialean endophytes.</title>
        <authorList>
            <person name="Franco M.E.E."/>
            <person name="Wisecaver J.H."/>
            <person name="Arnold A.E."/>
            <person name="Ju Y.M."/>
            <person name="Slot J.C."/>
            <person name="Ahrendt S."/>
            <person name="Moore L.P."/>
            <person name="Eastman K.E."/>
            <person name="Scott K."/>
            <person name="Konkel Z."/>
            <person name="Mondo S.J."/>
            <person name="Kuo A."/>
            <person name="Hayes R.D."/>
            <person name="Haridas S."/>
            <person name="Andreopoulos B."/>
            <person name="Riley R."/>
            <person name="LaButti K."/>
            <person name="Pangilinan J."/>
            <person name="Lipzen A."/>
            <person name="Amirebrahimi M."/>
            <person name="Yan J."/>
            <person name="Adam C."/>
            <person name="Keymanesh K."/>
            <person name="Ng V."/>
            <person name="Louie K."/>
            <person name="Northen T."/>
            <person name="Drula E."/>
            <person name="Henrissat B."/>
            <person name="Hsieh H.M."/>
            <person name="Youens-Clark K."/>
            <person name="Lutzoni F."/>
            <person name="Miadlikowska J."/>
            <person name="Eastwood D.C."/>
            <person name="Hamelin R.C."/>
            <person name="Grigoriev I.V."/>
            <person name="U'Ren J.M."/>
        </authorList>
    </citation>
    <scope>NUCLEOTIDE SEQUENCE [LARGE SCALE GENOMIC DNA]</scope>
    <source>
        <strain evidence="1 2">ER1909</strain>
    </source>
</reference>
<protein>
    <submittedName>
        <fullName evidence="1">Uncharacterized protein</fullName>
    </submittedName>
</protein>
<accession>A0ACC0D7K7</accession>
<organism evidence="1 2">
    <name type="scientific">Hypoxylon rubiginosum</name>
    <dbReference type="NCBI Taxonomy" id="110542"/>
    <lineage>
        <taxon>Eukaryota</taxon>
        <taxon>Fungi</taxon>
        <taxon>Dikarya</taxon>
        <taxon>Ascomycota</taxon>
        <taxon>Pezizomycotina</taxon>
        <taxon>Sordariomycetes</taxon>
        <taxon>Xylariomycetidae</taxon>
        <taxon>Xylariales</taxon>
        <taxon>Hypoxylaceae</taxon>
        <taxon>Hypoxylon</taxon>
    </lineage>
</organism>
<name>A0ACC0D7K7_9PEZI</name>